<gene>
    <name evidence="2" type="ORF">LIER_34223</name>
</gene>
<dbReference type="GO" id="GO:0097367">
    <property type="term" value="F:carbohydrate derivative binding"/>
    <property type="evidence" value="ECO:0007669"/>
    <property type="project" value="InterPro"/>
</dbReference>
<reference evidence="2 3" key="1">
    <citation type="submission" date="2024-01" db="EMBL/GenBank/DDBJ databases">
        <title>The complete chloroplast genome sequence of Lithospermum erythrorhizon: insights into the phylogenetic relationship among Boraginaceae species and the maternal lineages of purple gromwells.</title>
        <authorList>
            <person name="Okada T."/>
            <person name="Watanabe K."/>
        </authorList>
    </citation>
    <scope>NUCLEOTIDE SEQUENCE [LARGE SCALE GENOMIC DNA]</scope>
</reference>
<dbReference type="SUPFAM" id="SSF53697">
    <property type="entry name" value="SIS domain"/>
    <property type="match status" value="1"/>
</dbReference>
<feature type="compositionally biased region" description="Gly residues" evidence="1">
    <location>
        <begin position="190"/>
        <end position="199"/>
    </location>
</feature>
<dbReference type="PANTHER" id="PTHR43443:SF1">
    <property type="entry name" value="3-HEXULOSE-6-PHOSPHATE ISOMERASE"/>
    <property type="match status" value="1"/>
</dbReference>
<feature type="region of interest" description="Disordered" evidence="1">
    <location>
        <begin position="179"/>
        <end position="199"/>
    </location>
</feature>
<comment type="caution">
    <text evidence="2">The sequence shown here is derived from an EMBL/GenBank/DDBJ whole genome shotgun (WGS) entry which is preliminary data.</text>
</comment>
<dbReference type="Proteomes" id="UP001454036">
    <property type="component" value="Unassembled WGS sequence"/>
</dbReference>
<dbReference type="Gene3D" id="3.40.50.10490">
    <property type="entry name" value="Glucose-6-phosphate isomerase like protein, domain 1"/>
    <property type="match status" value="1"/>
</dbReference>
<evidence type="ECO:0000256" key="1">
    <source>
        <dbReference type="SAM" id="MobiDB-lite"/>
    </source>
</evidence>
<dbReference type="GO" id="GO:0016853">
    <property type="term" value="F:isomerase activity"/>
    <property type="evidence" value="ECO:0007669"/>
    <property type="project" value="UniProtKB-KW"/>
</dbReference>
<protein>
    <submittedName>
        <fullName evidence="2">Isomerase</fullName>
    </submittedName>
</protein>
<dbReference type="AlphaFoldDB" id="A0AAV3S226"/>
<proteinExistence type="predicted"/>
<dbReference type="InterPro" id="IPR046348">
    <property type="entry name" value="SIS_dom_sf"/>
</dbReference>
<dbReference type="InterPro" id="IPR017552">
    <property type="entry name" value="PHI/rmpB"/>
</dbReference>
<dbReference type="EMBL" id="BAABME010014185">
    <property type="protein sequence ID" value="GAA0186935.1"/>
    <property type="molecule type" value="Genomic_DNA"/>
</dbReference>
<organism evidence="2 3">
    <name type="scientific">Lithospermum erythrorhizon</name>
    <name type="common">Purple gromwell</name>
    <name type="synonym">Lithospermum officinale var. erythrorhizon</name>
    <dbReference type="NCBI Taxonomy" id="34254"/>
    <lineage>
        <taxon>Eukaryota</taxon>
        <taxon>Viridiplantae</taxon>
        <taxon>Streptophyta</taxon>
        <taxon>Embryophyta</taxon>
        <taxon>Tracheophyta</taxon>
        <taxon>Spermatophyta</taxon>
        <taxon>Magnoliopsida</taxon>
        <taxon>eudicotyledons</taxon>
        <taxon>Gunneridae</taxon>
        <taxon>Pentapetalae</taxon>
        <taxon>asterids</taxon>
        <taxon>lamiids</taxon>
        <taxon>Boraginales</taxon>
        <taxon>Boraginaceae</taxon>
        <taxon>Boraginoideae</taxon>
        <taxon>Lithospermeae</taxon>
        <taxon>Lithospermum</taxon>
    </lineage>
</organism>
<name>A0AAV3S226_LITER</name>
<accession>A0AAV3S226</accession>
<dbReference type="GO" id="GO:1901135">
    <property type="term" value="P:carbohydrate derivative metabolic process"/>
    <property type="evidence" value="ECO:0007669"/>
    <property type="project" value="InterPro"/>
</dbReference>
<evidence type="ECO:0000313" key="2">
    <source>
        <dbReference type="EMBL" id="GAA0186935.1"/>
    </source>
</evidence>
<evidence type="ECO:0000313" key="3">
    <source>
        <dbReference type="Proteomes" id="UP001454036"/>
    </source>
</evidence>
<sequence>MDKNNTTVSATLASEICNQISSIFSKPTSTPPPLTLLVNEISSVSNRKGKIFVYGVGREGLMLKALCMRLFHLGLSVHCVFDMTTPPISASDLLIASAGPGGFSTVNAICGVAKDNGAVVLLLTAEVGEAVRVGVASVVAHVPARTMADDQVHVTAETCKPRQKVHSSETTLSSIVPHKTMATDDDHSGGEGGGGGGGGGELLPMGSLYEGALFVLFEMVVFELGKVLNQSPDVVRSRHTNLE</sequence>
<dbReference type="PANTHER" id="PTHR43443">
    <property type="entry name" value="3-HEXULOSE-6-PHOSPHATE ISOMERASE"/>
    <property type="match status" value="1"/>
</dbReference>
<keyword evidence="3" id="KW-1185">Reference proteome</keyword>
<keyword evidence="2" id="KW-0413">Isomerase</keyword>